<evidence type="ECO:0000256" key="1">
    <source>
        <dbReference type="SAM" id="Phobius"/>
    </source>
</evidence>
<protein>
    <submittedName>
        <fullName evidence="2">Uncharacterized protein</fullName>
    </submittedName>
</protein>
<dbReference type="PANTHER" id="PTHR36757:SF1">
    <property type="entry name" value="GENOME ASSEMBLY, CHROMOSOME: A04"/>
    <property type="match status" value="1"/>
</dbReference>
<proteinExistence type="predicted"/>
<evidence type="ECO:0000313" key="3">
    <source>
        <dbReference type="Proteomes" id="UP000029120"/>
    </source>
</evidence>
<dbReference type="PANTHER" id="PTHR36757">
    <property type="entry name" value="BNAANNG22500D PROTEIN"/>
    <property type="match status" value="1"/>
</dbReference>
<feature type="transmembrane region" description="Helical" evidence="1">
    <location>
        <begin position="191"/>
        <end position="213"/>
    </location>
</feature>
<evidence type="ECO:0000313" key="2">
    <source>
        <dbReference type="EMBL" id="KFK33256.1"/>
    </source>
</evidence>
<dbReference type="Gramene" id="KFK33256">
    <property type="protein sequence ID" value="KFK33256"/>
    <property type="gene ID" value="AALP_AA6G350800"/>
</dbReference>
<accession>A0A087GTQ4</accession>
<organism evidence="2 3">
    <name type="scientific">Arabis alpina</name>
    <name type="common">Alpine rock-cress</name>
    <dbReference type="NCBI Taxonomy" id="50452"/>
    <lineage>
        <taxon>Eukaryota</taxon>
        <taxon>Viridiplantae</taxon>
        <taxon>Streptophyta</taxon>
        <taxon>Embryophyta</taxon>
        <taxon>Tracheophyta</taxon>
        <taxon>Spermatophyta</taxon>
        <taxon>Magnoliopsida</taxon>
        <taxon>eudicotyledons</taxon>
        <taxon>Gunneridae</taxon>
        <taxon>Pentapetalae</taxon>
        <taxon>rosids</taxon>
        <taxon>malvids</taxon>
        <taxon>Brassicales</taxon>
        <taxon>Brassicaceae</taxon>
        <taxon>Arabideae</taxon>
        <taxon>Arabis</taxon>
    </lineage>
</organism>
<sequence>MPENANHSPRISFSHDFLHSDSIPIEQSPLQSPSESSSFDFSISGNIFSGESSLSAGEFFSDGKILPTEIKKRTEPVHEIEEVVDSSEPGRTKEELNPIRNVKPVSDFEMAMELKPRPLWFLNSKEPGGTKEMLNPIRNVRPVSEIEMEEEDESDEPSVLWFNNDDLEIGVDSGSQEPLSKKKKKKYRGDISVNSVFDVFPPVSSFGLGLIYFGSGGKTMMFDWLWISLFGDQY</sequence>
<name>A0A087GTQ4_ARAAL</name>
<keyword evidence="1" id="KW-0472">Membrane</keyword>
<reference evidence="3" key="1">
    <citation type="journal article" date="2015" name="Nat. Plants">
        <title>Genome expansion of Arabis alpina linked with retrotransposition and reduced symmetric DNA methylation.</title>
        <authorList>
            <person name="Willing E.M."/>
            <person name="Rawat V."/>
            <person name="Mandakova T."/>
            <person name="Maumus F."/>
            <person name="James G.V."/>
            <person name="Nordstroem K.J."/>
            <person name="Becker C."/>
            <person name="Warthmann N."/>
            <person name="Chica C."/>
            <person name="Szarzynska B."/>
            <person name="Zytnicki M."/>
            <person name="Albani M.C."/>
            <person name="Kiefer C."/>
            <person name="Bergonzi S."/>
            <person name="Castaings L."/>
            <person name="Mateos J.L."/>
            <person name="Berns M.C."/>
            <person name="Bujdoso N."/>
            <person name="Piofczyk T."/>
            <person name="de Lorenzo L."/>
            <person name="Barrero-Sicilia C."/>
            <person name="Mateos I."/>
            <person name="Piednoel M."/>
            <person name="Hagmann J."/>
            <person name="Chen-Min-Tao R."/>
            <person name="Iglesias-Fernandez R."/>
            <person name="Schuster S.C."/>
            <person name="Alonso-Blanco C."/>
            <person name="Roudier F."/>
            <person name="Carbonero P."/>
            <person name="Paz-Ares J."/>
            <person name="Davis S.J."/>
            <person name="Pecinka A."/>
            <person name="Quesneville H."/>
            <person name="Colot V."/>
            <person name="Lysak M.A."/>
            <person name="Weigel D."/>
            <person name="Coupland G."/>
            <person name="Schneeberger K."/>
        </authorList>
    </citation>
    <scope>NUCLEOTIDE SEQUENCE [LARGE SCALE GENOMIC DNA]</scope>
    <source>
        <strain evidence="3">cv. Pajares</strain>
    </source>
</reference>
<dbReference type="Proteomes" id="UP000029120">
    <property type="component" value="Chromosome 6"/>
</dbReference>
<dbReference type="OrthoDB" id="1621429at2759"/>
<dbReference type="EMBL" id="CM002874">
    <property type="protein sequence ID" value="KFK33256.1"/>
    <property type="molecule type" value="Genomic_DNA"/>
</dbReference>
<dbReference type="AlphaFoldDB" id="A0A087GTQ4"/>
<gene>
    <name evidence="2" type="ordered locus">AALP_Aa6g350800</name>
</gene>
<keyword evidence="3" id="KW-1185">Reference proteome</keyword>
<keyword evidence="1" id="KW-1133">Transmembrane helix</keyword>
<keyword evidence="1" id="KW-0812">Transmembrane</keyword>